<accession>A0A7M5UPM2</accession>
<dbReference type="GeneID" id="136800155"/>
<feature type="transmembrane region" description="Helical" evidence="7">
    <location>
        <begin position="187"/>
        <end position="211"/>
    </location>
</feature>
<dbReference type="InterPro" id="IPR001046">
    <property type="entry name" value="NRAMP_fam"/>
</dbReference>
<evidence type="ECO:0000313" key="9">
    <source>
        <dbReference type="Proteomes" id="UP000594262"/>
    </source>
</evidence>
<evidence type="ECO:0000313" key="8">
    <source>
        <dbReference type="EnsemblMetazoa" id="CLYHEMP000548.1"/>
    </source>
</evidence>
<name>A0A7M5UPM2_9CNID</name>
<dbReference type="AlphaFoldDB" id="A0A7M5UPM2"/>
<evidence type="ECO:0000256" key="3">
    <source>
        <dbReference type="ARBA" id="ARBA00022448"/>
    </source>
</evidence>
<dbReference type="Pfam" id="PF01566">
    <property type="entry name" value="Nramp"/>
    <property type="match status" value="1"/>
</dbReference>
<feature type="transmembrane region" description="Helical" evidence="7">
    <location>
        <begin position="309"/>
        <end position="329"/>
    </location>
</feature>
<keyword evidence="6 7" id="KW-0472">Membrane</keyword>
<dbReference type="Proteomes" id="UP000594262">
    <property type="component" value="Unplaced"/>
</dbReference>
<comment type="similarity">
    <text evidence="2">Belongs to the NRAMP family.</text>
</comment>
<organism evidence="8 9">
    <name type="scientific">Clytia hemisphaerica</name>
    <dbReference type="NCBI Taxonomy" id="252671"/>
    <lineage>
        <taxon>Eukaryota</taxon>
        <taxon>Metazoa</taxon>
        <taxon>Cnidaria</taxon>
        <taxon>Hydrozoa</taxon>
        <taxon>Hydroidolina</taxon>
        <taxon>Leptothecata</taxon>
        <taxon>Obeliida</taxon>
        <taxon>Clytiidae</taxon>
        <taxon>Clytia</taxon>
    </lineage>
</organism>
<comment type="subcellular location">
    <subcellularLocation>
        <location evidence="1">Membrane</location>
        <topology evidence="1">Multi-pass membrane protein</topology>
    </subcellularLocation>
</comment>
<dbReference type="EnsemblMetazoa" id="CLYHEMT000548.1">
    <property type="protein sequence ID" value="CLYHEMP000548.1"/>
    <property type="gene ID" value="CLYHEMG000548"/>
</dbReference>
<feature type="transmembrane region" description="Helical" evidence="7">
    <location>
        <begin position="231"/>
        <end position="253"/>
    </location>
</feature>
<evidence type="ECO:0000256" key="1">
    <source>
        <dbReference type="ARBA" id="ARBA00004141"/>
    </source>
</evidence>
<keyword evidence="9" id="KW-1185">Reference proteome</keyword>
<feature type="transmembrane region" description="Helical" evidence="7">
    <location>
        <begin position="42"/>
        <end position="69"/>
    </location>
</feature>
<dbReference type="GO" id="GO:0005384">
    <property type="term" value="F:manganese ion transmembrane transporter activity"/>
    <property type="evidence" value="ECO:0007669"/>
    <property type="project" value="TreeGrafter"/>
</dbReference>
<keyword evidence="3" id="KW-0813">Transport</keyword>
<feature type="transmembrane region" description="Helical" evidence="7">
    <location>
        <begin position="75"/>
        <end position="96"/>
    </location>
</feature>
<feature type="transmembrane region" description="Helical" evidence="7">
    <location>
        <begin position="161"/>
        <end position="180"/>
    </location>
</feature>
<dbReference type="OrthoDB" id="427182at2759"/>
<reference evidence="8" key="1">
    <citation type="submission" date="2021-01" db="UniProtKB">
        <authorList>
            <consortium name="EnsemblMetazoa"/>
        </authorList>
    </citation>
    <scope>IDENTIFICATION</scope>
</reference>
<keyword evidence="4 7" id="KW-0812">Transmembrane</keyword>
<evidence type="ECO:0000256" key="5">
    <source>
        <dbReference type="ARBA" id="ARBA00022989"/>
    </source>
</evidence>
<protein>
    <submittedName>
        <fullName evidence="8">Uncharacterized protein</fullName>
    </submittedName>
</protein>
<evidence type="ECO:0000256" key="4">
    <source>
        <dbReference type="ARBA" id="ARBA00022692"/>
    </source>
</evidence>
<dbReference type="PANTHER" id="PTHR11706:SF33">
    <property type="entry name" value="NATURAL RESISTANCE-ASSOCIATED MACROPHAGE PROTEIN 2"/>
    <property type="match status" value="1"/>
</dbReference>
<dbReference type="PANTHER" id="PTHR11706">
    <property type="entry name" value="SOLUTE CARRIER PROTEIN FAMILY 11 MEMBER"/>
    <property type="match status" value="1"/>
</dbReference>
<feature type="transmembrane region" description="Helical" evidence="7">
    <location>
        <begin position="450"/>
        <end position="472"/>
    </location>
</feature>
<feature type="transmembrane region" description="Helical" evidence="7">
    <location>
        <begin position="117"/>
        <end position="139"/>
    </location>
</feature>
<evidence type="ECO:0000256" key="2">
    <source>
        <dbReference type="ARBA" id="ARBA00006670"/>
    </source>
</evidence>
<feature type="transmembrane region" description="Helical" evidence="7">
    <location>
        <begin position="389"/>
        <end position="408"/>
    </location>
</feature>
<dbReference type="GO" id="GO:0005886">
    <property type="term" value="C:plasma membrane"/>
    <property type="evidence" value="ECO:0007669"/>
    <property type="project" value="TreeGrafter"/>
</dbReference>
<proteinExistence type="inferred from homology"/>
<dbReference type="GO" id="GO:0015086">
    <property type="term" value="F:cadmium ion transmembrane transporter activity"/>
    <property type="evidence" value="ECO:0007669"/>
    <property type="project" value="TreeGrafter"/>
</dbReference>
<evidence type="ECO:0000256" key="6">
    <source>
        <dbReference type="ARBA" id="ARBA00023136"/>
    </source>
</evidence>
<feature type="transmembrane region" description="Helical" evidence="7">
    <location>
        <begin position="265"/>
        <end position="283"/>
    </location>
</feature>
<sequence>MENNKNERNFTEGQQLLQTKNCNRGESHTRSKMRNNKIFKEIVSLLYWTMLAACTVGPGTVVTCARAGAEFDLNLIWALIFASILSYTLQEGTARLTIKSGKSLGQCLQAKYKHGRLIWGVGVICWVVAVCVFLGNTFYSCNNWAGGMSAIYALPGAGNTVGLRVGACFGYGFIVIAISLADKTDSLGVGLGVVMIAMVILFLVVVVKLGLDGARFAKGLLPISMPAGSTNIVLSLVGTTAIGFNLFLGGQMAEGKTLPQAQRGIAFSTVMTLIVSVLIMIVGDGTELQKGLFTIANLSGTVENLTGGAGLWIFCLGFIAAALSSMLVCPLGSVMTCESVFNIYAENDEQSAMEYKSTGEKEQDQGTKEGEQVIQIQSEGQERLFPKKYARALMVIMVSVAVIVNAANAPPVKVILVAQVFNGCLLPFFSICLLICLNDPQFMASAPQKGWSNCFLTTAVIITLFLTANSMIQNLFGWTTTNGHILKSTFDTIKFSFSGVIAVAIMLCLFLCTSLGKNVCKSLNCFNRVEDLRT</sequence>
<dbReference type="RefSeq" id="XP_066912869.1">
    <property type="nucleotide sequence ID" value="XM_067056768.1"/>
</dbReference>
<feature type="transmembrane region" description="Helical" evidence="7">
    <location>
        <begin position="492"/>
        <end position="512"/>
    </location>
</feature>
<keyword evidence="5 7" id="KW-1133">Transmembrane helix</keyword>
<evidence type="ECO:0000256" key="7">
    <source>
        <dbReference type="SAM" id="Phobius"/>
    </source>
</evidence>
<feature type="transmembrane region" description="Helical" evidence="7">
    <location>
        <begin position="414"/>
        <end position="438"/>
    </location>
</feature>
<dbReference type="GO" id="GO:0034755">
    <property type="term" value="P:iron ion transmembrane transport"/>
    <property type="evidence" value="ECO:0007669"/>
    <property type="project" value="TreeGrafter"/>
</dbReference>